<dbReference type="InterPro" id="IPR050108">
    <property type="entry name" value="CDK"/>
</dbReference>
<comment type="similarity">
    <text evidence="1">Belongs to the protein kinase superfamily. CMGC Ser/Thr protein kinase family. CDC2/CDKX subfamily.</text>
</comment>
<dbReference type="InterPro" id="IPR011009">
    <property type="entry name" value="Kinase-like_dom_sf"/>
</dbReference>
<reference evidence="15 16" key="1">
    <citation type="submission" date="2024-03" db="EMBL/GenBank/DDBJ databases">
        <title>The Acrasis kona genome and developmental transcriptomes reveal deep origins of eukaryotic multicellular pathways.</title>
        <authorList>
            <person name="Sheikh S."/>
            <person name="Fu C.-J."/>
            <person name="Brown M.W."/>
            <person name="Baldauf S.L."/>
        </authorList>
    </citation>
    <scope>NUCLEOTIDE SEQUENCE [LARGE SCALE GENOMIC DNA]</scope>
    <source>
        <strain evidence="15 16">ATCC MYA-3509</strain>
    </source>
</reference>
<accession>A0AAW2YQD0</accession>
<keyword evidence="4 11" id="KW-0547">Nucleotide-binding</keyword>
<dbReference type="Pfam" id="PF00069">
    <property type="entry name" value="Pkinase"/>
    <property type="match status" value="1"/>
</dbReference>
<evidence type="ECO:0000256" key="7">
    <source>
        <dbReference type="ARBA" id="ARBA00047811"/>
    </source>
</evidence>
<keyword evidence="16" id="KW-1185">Reference proteome</keyword>
<dbReference type="AlphaFoldDB" id="A0AAW2YQD0"/>
<comment type="catalytic activity">
    <reaction evidence="8">
        <text>L-seryl-[protein] + ATP = O-phospho-L-seryl-[protein] + ADP + H(+)</text>
        <dbReference type="Rhea" id="RHEA:17989"/>
        <dbReference type="Rhea" id="RHEA-COMP:9863"/>
        <dbReference type="Rhea" id="RHEA-COMP:11604"/>
        <dbReference type="ChEBI" id="CHEBI:15378"/>
        <dbReference type="ChEBI" id="CHEBI:29999"/>
        <dbReference type="ChEBI" id="CHEBI:30616"/>
        <dbReference type="ChEBI" id="CHEBI:83421"/>
        <dbReference type="ChEBI" id="CHEBI:456216"/>
        <dbReference type="EC" id="2.7.11.22"/>
    </reaction>
</comment>
<evidence type="ECO:0000256" key="8">
    <source>
        <dbReference type="ARBA" id="ARBA00048367"/>
    </source>
</evidence>
<evidence type="ECO:0000256" key="11">
    <source>
        <dbReference type="PROSITE-ProRule" id="PRU10141"/>
    </source>
</evidence>
<sequence length="505" mass="57872">MSEPAQQHHNNNEESNNLNSHSQQPHSQHYYQYNNNDRGRNNNRSGNYRRDRDHHRSRNYHNNHRNDHQTPPPLPNNGIPRDKDPTSRFRHFEKTIEDYDKIDKLGEGTYGEVFKARHKHTREVFAVKKVRMDKEMEGFPITAIREISILKSLDHQNIVKLRDVIASKDKNNFFMVFEYVEHDLAGLIDARVPFSEAEVKSIIQQLLEALFHCHAKNILHRDLKASNLLMNKHGCLKLADFGLSRFTQRGRSAYTNCVVTRWYRPPELLMGATDYGPPVDMWSVGCILGELLLNSKAVFPGGDEVDQLDMIFKVCGTPTPENWPDATKLPSYKEPKVACDRVLRKKFFSDNTKWSREAIDLFDNLLQLDPAKRPSAKDCLNHDWFWKNGKPIPPKHLPEKSINELSVKQRKHHPPGQAPAGSSSSQPNVPPPVSHYRAGGNGNYSSHGNSHHNGHRRPHHQAPSVDPNVEPPYKRYKGHRGPPPANGNPSSYGQNDKRGELPPRK</sequence>
<evidence type="ECO:0000256" key="6">
    <source>
        <dbReference type="ARBA" id="ARBA00022840"/>
    </source>
</evidence>
<organism evidence="15 16">
    <name type="scientific">Acrasis kona</name>
    <dbReference type="NCBI Taxonomy" id="1008807"/>
    <lineage>
        <taxon>Eukaryota</taxon>
        <taxon>Discoba</taxon>
        <taxon>Heterolobosea</taxon>
        <taxon>Tetramitia</taxon>
        <taxon>Eutetramitia</taxon>
        <taxon>Acrasidae</taxon>
        <taxon>Acrasis</taxon>
    </lineage>
</organism>
<dbReference type="GO" id="GO:0008353">
    <property type="term" value="F:RNA polymerase II CTD heptapeptide repeat kinase activity"/>
    <property type="evidence" value="ECO:0007669"/>
    <property type="project" value="UniProtKB-EC"/>
</dbReference>
<dbReference type="FunFam" id="1.10.510.10:FF:000415">
    <property type="entry name" value="CMGC/CDK/CRK7 protein kinase, variant"/>
    <property type="match status" value="1"/>
</dbReference>
<evidence type="ECO:0000313" key="15">
    <source>
        <dbReference type="EMBL" id="KAL0478859.1"/>
    </source>
</evidence>
<keyword evidence="5 15" id="KW-0418">Kinase</keyword>
<dbReference type="EMBL" id="JAOPGA020000474">
    <property type="protein sequence ID" value="KAL0478859.1"/>
    <property type="molecule type" value="Genomic_DNA"/>
</dbReference>
<evidence type="ECO:0000313" key="16">
    <source>
        <dbReference type="Proteomes" id="UP001431209"/>
    </source>
</evidence>
<comment type="catalytic activity">
    <reaction evidence="9">
        <text>[DNA-directed RNA polymerase] + ATP = phospho-[DNA-directed RNA polymerase] + ADP + H(+)</text>
        <dbReference type="Rhea" id="RHEA:10216"/>
        <dbReference type="Rhea" id="RHEA-COMP:11321"/>
        <dbReference type="Rhea" id="RHEA-COMP:11322"/>
        <dbReference type="ChEBI" id="CHEBI:15378"/>
        <dbReference type="ChEBI" id="CHEBI:30616"/>
        <dbReference type="ChEBI" id="CHEBI:43176"/>
        <dbReference type="ChEBI" id="CHEBI:68546"/>
        <dbReference type="ChEBI" id="CHEBI:456216"/>
        <dbReference type="EC" id="2.7.11.23"/>
    </reaction>
</comment>
<feature type="compositionally biased region" description="Basic residues" evidence="12">
    <location>
        <begin position="52"/>
        <end position="63"/>
    </location>
</feature>
<dbReference type="FunFam" id="3.30.200.20:FF:000375">
    <property type="entry name" value="Cell division related protein kinase 2"/>
    <property type="match status" value="1"/>
</dbReference>
<keyword evidence="3" id="KW-0808">Transferase</keyword>
<dbReference type="GO" id="GO:0005634">
    <property type="term" value="C:nucleus"/>
    <property type="evidence" value="ECO:0007669"/>
    <property type="project" value="TreeGrafter"/>
</dbReference>
<dbReference type="PANTHER" id="PTHR24056">
    <property type="entry name" value="CELL DIVISION PROTEIN KINASE"/>
    <property type="match status" value="1"/>
</dbReference>
<dbReference type="GO" id="GO:0000278">
    <property type="term" value="P:mitotic cell cycle"/>
    <property type="evidence" value="ECO:0007669"/>
    <property type="project" value="UniProtKB-ARBA"/>
</dbReference>
<feature type="compositionally biased region" description="Low complexity" evidence="12">
    <location>
        <begin position="7"/>
        <end position="46"/>
    </location>
</feature>
<gene>
    <name evidence="15" type="ORF">AKO1_002195</name>
    <name evidence="14" type="ORF">AKO1_004589</name>
</gene>
<dbReference type="InterPro" id="IPR000719">
    <property type="entry name" value="Prot_kinase_dom"/>
</dbReference>
<comment type="catalytic activity">
    <reaction evidence="7">
        <text>L-threonyl-[protein] + ATP = O-phospho-L-threonyl-[protein] + ADP + H(+)</text>
        <dbReference type="Rhea" id="RHEA:46608"/>
        <dbReference type="Rhea" id="RHEA-COMP:11060"/>
        <dbReference type="Rhea" id="RHEA-COMP:11605"/>
        <dbReference type="ChEBI" id="CHEBI:15378"/>
        <dbReference type="ChEBI" id="CHEBI:30013"/>
        <dbReference type="ChEBI" id="CHEBI:30616"/>
        <dbReference type="ChEBI" id="CHEBI:61977"/>
        <dbReference type="ChEBI" id="CHEBI:456216"/>
        <dbReference type="EC" id="2.7.11.22"/>
    </reaction>
</comment>
<evidence type="ECO:0000256" key="10">
    <source>
        <dbReference type="ARBA" id="ARBA00059987"/>
    </source>
</evidence>
<dbReference type="InterPro" id="IPR017441">
    <property type="entry name" value="Protein_kinase_ATP_BS"/>
</dbReference>
<feature type="compositionally biased region" description="Basic residues" evidence="12">
    <location>
        <begin position="449"/>
        <end position="460"/>
    </location>
</feature>
<evidence type="ECO:0000256" key="5">
    <source>
        <dbReference type="ARBA" id="ARBA00022777"/>
    </source>
</evidence>
<protein>
    <submittedName>
        <fullName evidence="14">CDKC-1</fullName>
    </submittedName>
    <submittedName>
        <fullName evidence="15">Cyclin-dependent kinase</fullName>
    </submittedName>
</protein>
<dbReference type="EMBL" id="JAOPGA020000052">
    <property type="protein sequence ID" value="KAL0476506.1"/>
    <property type="molecule type" value="Genomic_DNA"/>
</dbReference>
<comment type="function">
    <text evidence="10">Probably involved in the control of the cell cycle.</text>
</comment>
<comment type="caution">
    <text evidence="15">The sequence shown here is derived from an EMBL/GenBank/DDBJ whole genome shotgun (WGS) entry which is preliminary data.</text>
</comment>
<feature type="compositionally biased region" description="Basic and acidic residues" evidence="12">
    <location>
        <begin position="495"/>
        <end position="505"/>
    </location>
</feature>
<dbReference type="SUPFAM" id="SSF56112">
    <property type="entry name" value="Protein kinase-like (PK-like)"/>
    <property type="match status" value="1"/>
</dbReference>
<evidence type="ECO:0000256" key="9">
    <source>
        <dbReference type="ARBA" id="ARBA00049280"/>
    </source>
</evidence>
<keyword evidence="2" id="KW-0723">Serine/threonine-protein kinase</keyword>
<evidence type="ECO:0000256" key="3">
    <source>
        <dbReference type="ARBA" id="ARBA00022679"/>
    </source>
</evidence>
<feature type="domain" description="Protein kinase" evidence="13">
    <location>
        <begin position="99"/>
        <end position="385"/>
    </location>
</feature>
<evidence type="ECO:0000256" key="4">
    <source>
        <dbReference type="ARBA" id="ARBA00022741"/>
    </source>
</evidence>
<dbReference type="GO" id="GO:0000307">
    <property type="term" value="C:cyclin-dependent protein kinase holoenzyme complex"/>
    <property type="evidence" value="ECO:0007669"/>
    <property type="project" value="TreeGrafter"/>
</dbReference>
<feature type="compositionally biased region" description="Low complexity" evidence="12">
    <location>
        <begin position="418"/>
        <end position="427"/>
    </location>
</feature>
<feature type="binding site" evidence="11">
    <location>
        <position position="129"/>
    </location>
    <ligand>
        <name>ATP</name>
        <dbReference type="ChEBI" id="CHEBI:30616"/>
    </ligand>
</feature>
<dbReference type="GO" id="GO:0005524">
    <property type="term" value="F:ATP binding"/>
    <property type="evidence" value="ECO:0007669"/>
    <property type="project" value="UniProtKB-UniRule"/>
</dbReference>
<evidence type="ECO:0000313" key="14">
    <source>
        <dbReference type="EMBL" id="KAL0476506.1"/>
    </source>
</evidence>
<dbReference type="InterPro" id="IPR008271">
    <property type="entry name" value="Ser/Thr_kinase_AS"/>
</dbReference>
<feature type="region of interest" description="Disordered" evidence="12">
    <location>
        <begin position="406"/>
        <end position="505"/>
    </location>
</feature>
<evidence type="ECO:0000259" key="13">
    <source>
        <dbReference type="PROSITE" id="PS50011"/>
    </source>
</evidence>
<evidence type="ECO:0000256" key="12">
    <source>
        <dbReference type="SAM" id="MobiDB-lite"/>
    </source>
</evidence>
<dbReference type="PROSITE" id="PS50011">
    <property type="entry name" value="PROTEIN_KINASE_DOM"/>
    <property type="match status" value="1"/>
</dbReference>
<feature type="region of interest" description="Disordered" evidence="12">
    <location>
        <begin position="1"/>
        <end position="86"/>
    </location>
</feature>
<dbReference type="PROSITE" id="PS00107">
    <property type="entry name" value="PROTEIN_KINASE_ATP"/>
    <property type="match status" value="1"/>
</dbReference>
<keyword evidence="6 11" id="KW-0067">ATP-binding</keyword>
<evidence type="ECO:0000256" key="1">
    <source>
        <dbReference type="ARBA" id="ARBA00006485"/>
    </source>
</evidence>
<name>A0AAW2YQD0_9EUKA</name>
<dbReference type="Gene3D" id="1.10.510.10">
    <property type="entry name" value="Transferase(Phosphotransferase) domain 1"/>
    <property type="match status" value="1"/>
</dbReference>
<proteinExistence type="inferred from homology"/>
<dbReference type="SMART" id="SM00220">
    <property type="entry name" value="S_TKc"/>
    <property type="match status" value="1"/>
</dbReference>
<dbReference type="Gene3D" id="3.30.200.20">
    <property type="entry name" value="Phosphorylase Kinase, domain 1"/>
    <property type="match status" value="1"/>
</dbReference>
<dbReference type="PANTHER" id="PTHR24056:SF546">
    <property type="entry name" value="CYCLIN-DEPENDENT KINASE 12"/>
    <property type="match status" value="1"/>
</dbReference>
<dbReference type="CDD" id="cd07840">
    <property type="entry name" value="STKc_CDK9_like"/>
    <property type="match status" value="1"/>
</dbReference>
<dbReference type="PROSITE" id="PS00108">
    <property type="entry name" value="PROTEIN_KINASE_ST"/>
    <property type="match status" value="1"/>
</dbReference>
<dbReference type="GO" id="GO:0032968">
    <property type="term" value="P:positive regulation of transcription elongation by RNA polymerase II"/>
    <property type="evidence" value="ECO:0007669"/>
    <property type="project" value="TreeGrafter"/>
</dbReference>
<dbReference type="Proteomes" id="UP001431209">
    <property type="component" value="Unassembled WGS sequence"/>
</dbReference>
<dbReference type="GO" id="GO:0004693">
    <property type="term" value="F:cyclin-dependent protein serine/threonine kinase activity"/>
    <property type="evidence" value="ECO:0007669"/>
    <property type="project" value="UniProtKB-EC"/>
</dbReference>
<evidence type="ECO:0000256" key="2">
    <source>
        <dbReference type="ARBA" id="ARBA00022527"/>
    </source>
</evidence>